<sequence>MIHVLIHICHHQQIVFNPQFLLDATIQNVVYRSPTTNSGINISHNMAHLTDFWSEGLLFL</sequence>
<feature type="non-terminal residue" evidence="1">
    <location>
        <position position="60"/>
    </location>
</feature>
<dbReference type="EMBL" id="HACG01037142">
    <property type="protein sequence ID" value="CEK84007.1"/>
    <property type="molecule type" value="Transcribed_RNA"/>
</dbReference>
<evidence type="ECO:0000313" key="1">
    <source>
        <dbReference type="EMBL" id="CEK84007.1"/>
    </source>
</evidence>
<protein>
    <submittedName>
        <fullName evidence="1">Uncharacterized protein</fullName>
    </submittedName>
</protein>
<organism evidence="1">
    <name type="scientific">Arion vulgaris</name>
    <dbReference type="NCBI Taxonomy" id="1028688"/>
    <lineage>
        <taxon>Eukaryota</taxon>
        <taxon>Metazoa</taxon>
        <taxon>Spiralia</taxon>
        <taxon>Lophotrochozoa</taxon>
        <taxon>Mollusca</taxon>
        <taxon>Gastropoda</taxon>
        <taxon>Heterobranchia</taxon>
        <taxon>Euthyneura</taxon>
        <taxon>Panpulmonata</taxon>
        <taxon>Eupulmonata</taxon>
        <taxon>Stylommatophora</taxon>
        <taxon>Helicina</taxon>
        <taxon>Arionoidea</taxon>
        <taxon>Arionidae</taxon>
        <taxon>Arion</taxon>
    </lineage>
</organism>
<proteinExistence type="predicted"/>
<accession>A0A0B7ATT7</accession>
<dbReference type="AlphaFoldDB" id="A0A0B7ATT7"/>
<reference evidence="1" key="1">
    <citation type="submission" date="2014-12" db="EMBL/GenBank/DDBJ databases">
        <title>Insight into the proteome of Arion vulgaris.</title>
        <authorList>
            <person name="Aradska J."/>
            <person name="Bulat T."/>
            <person name="Smidak R."/>
            <person name="Sarate P."/>
            <person name="Gangsoo J."/>
            <person name="Sialana F."/>
            <person name="Bilban M."/>
            <person name="Lubec G."/>
        </authorList>
    </citation>
    <scope>NUCLEOTIDE SEQUENCE</scope>
    <source>
        <tissue evidence="1">Skin</tissue>
    </source>
</reference>
<name>A0A0B7ATT7_9EUPU</name>
<gene>
    <name evidence="1" type="primary">ORF140203</name>
</gene>